<evidence type="ECO:0000256" key="7">
    <source>
        <dbReference type="SAM" id="Phobius"/>
    </source>
</evidence>
<comment type="caution">
    <text evidence="8">The sequence shown here is derived from an EMBL/GenBank/DDBJ whole genome shotgun (WGS) entry which is preliminary data.</text>
</comment>
<gene>
    <name evidence="8" type="ORF">JMJ35_010337</name>
</gene>
<evidence type="ECO:0000256" key="4">
    <source>
        <dbReference type="ARBA" id="ARBA00022989"/>
    </source>
</evidence>
<keyword evidence="3 7" id="KW-0812">Transmembrane</keyword>
<evidence type="ECO:0000313" key="8">
    <source>
        <dbReference type="EMBL" id="KAK0507299.1"/>
    </source>
</evidence>
<comment type="subcellular location">
    <subcellularLocation>
        <location evidence="1">Membrane</location>
        <topology evidence="1">Multi-pass membrane protein</topology>
    </subcellularLocation>
</comment>
<dbReference type="Pfam" id="PF01184">
    <property type="entry name" value="Gpr1_Fun34_YaaH"/>
    <property type="match status" value="1"/>
</dbReference>
<feature type="region of interest" description="Disordered" evidence="6">
    <location>
        <begin position="1"/>
        <end position="24"/>
    </location>
</feature>
<evidence type="ECO:0000256" key="3">
    <source>
        <dbReference type="ARBA" id="ARBA00022692"/>
    </source>
</evidence>
<feature type="transmembrane region" description="Helical" evidence="7">
    <location>
        <begin position="269"/>
        <end position="288"/>
    </location>
</feature>
<accession>A0AA39V1H9</accession>
<feature type="transmembrane region" description="Helical" evidence="7">
    <location>
        <begin position="185"/>
        <end position="206"/>
    </location>
</feature>
<comment type="similarity">
    <text evidence="2">Belongs to the acetate uptake transporter (AceTr) (TC 2.A.96) family.</text>
</comment>
<organism evidence="8 9">
    <name type="scientific">Cladonia borealis</name>
    <dbReference type="NCBI Taxonomy" id="184061"/>
    <lineage>
        <taxon>Eukaryota</taxon>
        <taxon>Fungi</taxon>
        <taxon>Dikarya</taxon>
        <taxon>Ascomycota</taxon>
        <taxon>Pezizomycotina</taxon>
        <taxon>Lecanoromycetes</taxon>
        <taxon>OSLEUM clade</taxon>
        <taxon>Lecanoromycetidae</taxon>
        <taxon>Lecanorales</taxon>
        <taxon>Lecanorineae</taxon>
        <taxon>Cladoniaceae</taxon>
        <taxon>Cladonia</taxon>
    </lineage>
</organism>
<name>A0AA39V1H9_9LECA</name>
<keyword evidence="4 7" id="KW-1133">Transmembrane helix</keyword>
<evidence type="ECO:0000313" key="9">
    <source>
        <dbReference type="Proteomes" id="UP001166286"/>
    </source>
</evidence>
<feature type="transmembrane region" description="Helical" evidence="7">
    <location>
        <begin position="134"/>
        <end position="155"/>
    </location>
</feature>
<dbReference type="Proteomes" id="UP001166286">
    <property type="component" value="Unassembled WGS sequence"/>
</dbReference>
<dbReference type="PANTHER" id="PTHR31123">
    <property type="entry name" value="ACCUMULATION OF DYADS PROTEIN 2-RELATED"/>
    <property type="match status" value="1"/>
</dbReference>
<evidence type="ECO:0000256" key="1">
    <source>
        <dbReference type="ARBA" id="ARBA00004141"/>
    </source>
</evidence>
<evidence type="ECO:0000256" key="5">
    <source>
        <dbReference type="ARBA" id="ARBA00023136"/>
    </source>
</evidence>
<dbReference type="AlphaFoldDB" id="A0AA39V1H9"/>
<dbReference type="InterPro" id="IPR051633">
    <property type="entry name" value="AceTr"/>
</dbReference>
<sequence length="311" mass="33022">MTSAEAPMEKDFSNGYGNMSSNNNHLEGNVDQTTALNRIRTAGSISISPELFEKLYLSPENKVAGELRKTFGNPTPIALVGFLLSLTPLSCDLMGWRGAGGNGAADIGVYFFFGGLLMILGSVGEWIIGNTFPFVVFGTFGAFWLSFAATLQPFFNAYGAYVTNPTVAAASMGEPGNAAGLATPAFNASFAFFLLFMGLICLIFLICSLRTNIVFFVIFLTLVCAFGLLAGAYWNLALAYENAANVGAASAASKCVKAAGAFTFVTSMAGWWIFFAIMLASLDFPFAIPVGDLSHIIKGASQKKAAKEHEV</sequence>
<protein>
    <recommendedName>
        <fullName evidence="10">GPR1/FUN34/YaaH-class plasma membrane protein</fullName>
    </recommendedName>
</protein>
<feature type="transmembrane region" description="Helical" evidence="7">
    <location>
        <begin position="77"/>
        <end position="95"/>
    </location>
</feature>
<dbReference type="GO" id="GO:0015123">
    <property type="term" value="F:acetate transmembrane transporter activity"/>
    <property type="evidence" value="ECO:0007669"/>
    <property type="project" value="TreeGrafter"/>
</dbReference>
<proteinExistence type="inferred from homology"/>
<dbReference type="PANTHER" id="PTHR31123:SF4">
    <property type="entry name" value="PROTEIN ALCS"/>
    <property type="match status" value="1"/>
</dbReference>
<dbReference type="EMBL" id="JAFEKC020000024">
    <property type="protein sequence ID" value="KAK0507299.1"/>
    <property type="molecule type" value="Genomic_DNA"/>
</dbReference>
<evidence type="ECO:0000256" key="6">
    <source>
        <dbReference type="SAM" id="MobiDB-lite"/>
    </source>
</evidence>
<evidence type="ECO:0008006" key="10">
    <source>
        <dbReference type="Google" id="ProtNLM"/>
    </source>
</evidence>
<feature type="transmembrane region" description="Helical" evidence="7">
    <location>
        <begin position="107"/>
        <end position="127"/>
    </location>
</feature>
<dbReference type="GO" id="GO:0005886">
    <property type="term" value="C:plasma membrane"/>
    <property type="evidence" value="ECO:0007669"/>
    <property type="project" value="TreeGrafter"/>
</dbReference>
<keyword evidence="9" id="KW-1185">Reference proteome</keyword>
<feature type="transmembrane region" description="Helical" evidence="7">
    <location>
        <begin position="213"/>
        <end position="234"/>
    </location>
</feature>
<reference evidence="8" key="1">
    <citation type="submission" date="2023-03" db="EMBL/GenBank/DDBJ databases">
        <title>Complete genome of Cladonia borealis.</title>
        <authorList>
            <person name="Park H."/>
        </authorList>
    </citation>
    <scope>NUCLEOTIDE SEQUENCE</scope>
    <source>
        <strain evidence="8">ANT050790</strain>
    </source>
</reference>
<keyword evidence="5 7" id="KW-0472">Membrane</keyword>
<feature type="compositionally biased region" description="Low complexity" evidence="6">
    <location>
        <begin position="13"/>
        <end position="24"/>
    </location>
</feature>
<evidence type="ECO:0000256" key="2">
    <source>
        <dbReference type="ARBA" id="ARBA00005587"/>
    </source>
</evidence>
<dbReference type="InterPro" id="IPR000791">
    <property type="entry name" value="Gpr1/Fun34/SatP-like"/>
</dbReference>